<evidence type="ECO:0000256" key="2">
    <source>
        <dbReference type="ARBA" id="ARBA00022723"/>
    </source>
</evidence>
<name>A0A7X0J435_9SPHI</name>
<dbReference type="GO" id="GO:0006508">
    <property type="term" value="P:proteolysis"/>
    <property type="evidence" value="ECO:0007669"/>
    <property type="project" value="UniProtKB-KW"/>
</dbReference>
<dbReference type="InterPro" id="IPR001405">
    <property type="entry name" value="UPF0758"/>
</dbReference>
<organism evidence="8 9">
    <name type="scientific">Pedobacter cryoconitis</name>
    <dbReference type="NCBI Taxonomy" id="188932"/>
    <lineage>
        <taxon>Bacteria</taxon>
        <taxon>Pseudomonadati</taxon>
        <taxon>Bacteroidota</taxon>
        <taxon>Sphingobacteriia</taxon>
        <taxon>Sphingobacteriales</taxon>
        <taxon>Sphingobacteriaceae</taxon>
        <taxon>Pedobacter</taxon>
    </lineage>
</organism>
<dbReference type="Pfam" id="PF04002">
    <property type="entry name" value="RadC"/>
    <property type="match status" value="1"/>
</dbReference>
<evidence type="ECO:0000256" key="4">
    <source>
        <dbReference type="ARBA" id="ARBA00022833"/>
    </source>
</evidence>
<dbReference type="Proteomes" id="UP000521017">
    <property type="component" value="Unassembled WGS sequence"/>
</dbReference>
<evidence type="ECO:0000313" key="9">
    <source>
        <dbReference type="Proteomes" id="UP000521017"/>
    </source>
</evidence>
<evidence type="ECO:0000256" key="6">
    <source>
        <dbReference type="RuleBase" id="RU003797"/>
    </source>
</evidence>
<evidence type="ECO:0000256" key="5">
    <source>
        <dbReference type="ARBA" id="ARBA00023049"/>
    </source>
</evidence>
<dbReference type="NCBIfam" id="TIGR00608">
    <property type="entry name" value="radc"/>
    <property type="match status" value="1"/>
</dbReference>
<dbReference type="GO" id="GO:0046872">
    <property type="term" value="F:metal ion binding"/>
    <property type="evidence" value="ECO:0007669"/>
    <property type="project" value="UniProtKB-KW"/>
</dbReference>
<evidence type="ECO:0000256" key="3">
    <source>
        <dbReference type="ARBA" id="ARBA00022801"/>
    </source>
</evidence>
<evidence type="ECO:0000313" key="8">
    <source>
        <dbReference type="EMBL" id="MBB6500483.1"/>
    </source>
</evidence>
<dbReference type="GO" id="GO:0008237">
    <property type="term" value="F:metallopeptidase activity"/>
    <property type="evidence" value="ECO:0007669"/>
    <property type="project" value="UniProtKB-KW"/>
</dbReference>
<dbReference type="NCBIfam" id="NF000642">
    <property type="entry name" value="PRK00024.1"/>
    <property type="match status" value="1"/>
</dbReference>
<dbReference type="InterPro" id="IPR025657">
    <property type="entry name" value="RadC_JAB"/>
</dbReference>
<feature type="domain" description="MPN" evidence="7">
    <location>
        <begin position="110"/>
        <end position="232"/>
    </location>
</feature>
<dbReference type="PANTHER" id="PTHR30471">
    <property type="entry name" value="DNA REPAIR PROTEIN RADC"/>
    <property type="match status" value="1"/>
</dbReference>
<dbReference type="InterPro" id="IPR020891">
    <property type="entry name" value="UPF0758_CS"/>
</dbReference>
<sequence length="232" mass="25656">MLKNEQKPGIKSLSPFDRPREKLLLNGRRDLSDAELIAILIGSGSKNETSVVLGQRILASYNHDLDKVGRVSVSDLTSFKGIGIAKALSIVAALELGRRRKDRPHEVLPRITSSRDVFDLLHPILSDLDHEEFWMLILNRANLLICKYMISKGGQASTVVDPKIIFGKAMEMKAAYIILAHNHPSGNCQPSKEDIIVTQKLVQAGMLLDLNVLDHLIITNTAFCSLVDEGII</sequence>
<proteinExistence type="inferred from homology"/>
<dbReference type="InterPro" id="IPR037518">
    <property type="entry name" value="MPN"/>
</dbReference>
<accession>A0A7X0J435</accession>
<keyword evidence="3" id="KW-0378">Hydrolase</keyword>
<gene>
    <name evidence="8" type="ORF">HDF25_002631</name>
</gene>
<dbReference type="CDD" id="cd08071">
    <property type="entry name" value="MPN_DUF2466"/>
    <property type="match status" value="1"/>
</dbReference>
<dbReference type="InterPro" id="IPR010994">
    <property type="entry name" value="RuvA_2-like"/>
</dbReference>
<dbReference type="PROSITE" id="PS01302">
    <property type="entry name" value="UPF0758"/>
    <property type="match status" value="1"/>
</dbReference>
<dbReference type="PANTHER" id="PTHR30471:SF3">
    <property type="entry name" value="UPF0758 PROTEIN YEES-RELATED"/>
    <property type="match status" value="1"/>
</dbReference>
<dbReference type="AlphaFoldDB" id="A0A7X0J435"/>
<evidence type="ECO:0000259" key="7">
    <source>
        <dbReference type="PROSITE" id="PS50249"/>
    </source>
</evidence>
<dbReference type="SUPFAM" id="SSF47781">
    <property type="entry name" value="RuvA domain 2-like"/>
    <property type="match status" value="1"/>
</dbReference>
<keyword evidence="1" id="KW-0645">Protease</keyword>
<dbReference type="SUPFAM" id="SSF102712">
    <property type="entry name" value="JAB1/MPN domain"/>
    <property type="match status" value="1"/>
</dbReference>
<dbReference type="Pfam" id="PF20582">
    <property type="entry name" value="UPF0758_N"/>
    <property type="match status" value="1"/>
</dbReference>
<keyword evidence="2" id="KW-0479">Metal-binding</keyword>
<keyword evidence="4" id="KW-0862">Zinc</keyword>
<evidence type="ECO:0000256" key="1">
    <source>
        <dbReference type="ARBA" id="ARBA00022670"/>
    </source>
</evidence>
<protein>
    <submittedName>
        <fullName evidence="8">DNA repair protein RadC</fullName>
    </submittedName>
</protein>
<reference evidence="8 9" key="1">
    <citation type="submission" date="2020-08" db="EMBL/GenBank/DDBJ databases">
        <title>Genomic Encyclopedia of Type Strains, Phase IV (KMG-V): Genome sequencing to study the core and pangenomes of soil and plant-associated prokaryotes.</title>
        <authorList>
            <person name="Whitman W."/>
        </authorList>
    </citation>
    <scope>NUCLEOTIDE SEQUENCE [LARGE SCALE GENOMIC DNA]</scope>
    <source>
        <strain evidence="8 9">M2T3</strain>
    </source>
</reference>
<dbReference type="EMBL" id="JACHCC010000006">
    <property type="protein sequence ID" value="MBB6500483.1"/>
    <property type="molecule type" value="Genomic_DNA"/>
</dbReference>
<comment type="similarity">
    <text evidence="6">Belongs to the UPF0758 family.</text>
</comment>
<comment type="caution">
    <text evidence="8">The sequence shown here is derived from an EMBL/GenBank/DDBJ whole genome shotgun (WGS) entry which is preliminary data.</text>
</comment>
<dbReference type="PROSITE" id="PS50249">
    <property type="entry name" value="MPN"/>
    <property type="match status" value="1"/>
</dbReference>
<dbReference type="Gene3D" id="3.40.140.10">
    <property type="entry name" value="Cytidine Deaminase, domain 2"/>
    <property type="match status" value="1"/>
</dbReference>
<dbReference type="InterPro" id="IPR046778">
    <property type="entry name" value="UPF0758_N"/>
</dbReference>
<keyword evidence="5" id="KW-0482">Metalloprotease</keyword>
<dbReference type="RefSeq" id="WP_184625321.1">
    <property type="nucleotide sequence ID" value="NZ_JACHCC010000006.1"/>
</dbReference>